<keyword evidence="2" id="KW-1133">Transmembrane helix</keyword>
<keyword evidence="5" id="KW-1185">Reference proteome</keyword>
<keyword evidence="2" id="KW-0812">Transmembrane</keyword>
<dbReference type="Proteomes" id="UP000586947">
    <property type="component" value="Unassembled WGS sequence"/>
</dbReference>
<dbReference type="PANTHER" id="PTHR23028:SF53">
    <property type="entry name" value="ACYL_TRANSF_3 DOMAIN-CONTAINING PROTEIN"/>
    <property type="match status" value="1"/>
</dbReference>
<dbReference type="RefSeq" id="WP_184185701.1">
    <property type="nucleotide sequence ID" value="NZ_BMNF01000004.1"/>
</dbReference>
<accession>A0A840VWH9</accession>
<gene>
    <name evidence="4" type="ORF">HNR20_005482</name>
</gene>
<feature type="transmembrane region" description="Helical" evidence="2">
    <location>
        <begin position="69"/>
        <end position="93"/>
    </location>
</feature>
<feature type="transmembrane region" description="Helical" evidence="2">
    <location>
        <begin position="263"/>
        <end position="284"/>
    </location>
</feature>
<feature type="transmembrane region" description="Helical" evidence="2">
    <location>
        <begin position="192"/>
        <end position="212"/>
    </location>
</feature>
<comment type="caution">
    <text evidence="4">The sequence shown here is derived from an EMBL/GenBank/DDBJ whole genome shotgun (WGS) entry which is preliminary data.</text>
</comment>
<reference evidence="4 5" key="1">
    <citation type="submission" date="2020-08" db="EMBL/GenBank/DDBJ databases">
        <title>Sequencing the genomes of 1000 actinobacteria strains.</title>
        <authorList>
            <person name="Klenk H.-P."/>
        </authorList>
    </citation>
    <scope>NUCLEOTIDE SEQUENCE [LARGE SCALE GENOMIC DNA]</scope>
    <source>
        <strain evidence="4 5">DSM 103125</strain>
    </source>
</reference>
<name>A0A840VWH9_9ACTN</name>
<protein>
    <submittedName>
        <fullName evidence="4">Peptidoglycan/LPS O-acetylase OafA/YrhL</fullName>
    </submittedName>
</protein>
<feature type="domain" description="Acyltransferase 3" evidence="3">
    <location>
        <begin position="29"/>
        <end position="388"/>
    </location>
</feature>
<keyword evidence="2" id="KW-0472">Membrane</keyword>
<evidence type="ECO:0000259" key="3">
    <source>
        <dbReference type="Pfam" id="PF01757"/>
    </source>
</evidence>
<sequence length="458" mass="49133">MSGAVTGVPNTVVEAAKAARGTKVVRLDSLTALRGILAAMAFMVHYTALQLVAVEGGGIEFVAHAIPEWVAVISYGGMNAFFLMSGIVLTWVVRNGDTARVFWRRRVSRIYPIYATTTAVAALVLVVLGMPPGWKNVLSNMFMVQGWVPQQSVIYGLNPVSWSLSAEAFFYLIFPVLFAALVPLGDRALRRVIVVATLLACALPFLVGNMFLVKDAGPPFFNTAPSGGDFAYWFTMVLPLHRALDFTVGVAVGLLLRRGTWRGPGIGGCLAILAAVFSVTLLLPERIQRVGALLIPVAILLAALATADAKGRRSVLHAKPLVWFGEISYSFYLTHLLVFLPLGPVVKDLLVGAGVIGSTAERPPLPVELAVIVCLFALCTAVAWLLYRFVELPAARLLRPKPPTVKESVRKPGPARHNDPEVLAEPLVEADPTAETVSMVEEKPVADAVPAQPSSSGR</sequence>
<dbReference type="Pfam" id="PF01757">
    <property type="entry name" value="Acyl_transf_3"/>
    <property type="match status" value="1"/>
</dbReference>
<dbReference type="InterPro" id="IPR050879">
    <property type="entry name" value="Acyltransferase_3"/>
</dbReference>
<feature type="transmembrane region" description="Helical" evidence="2">
    <location>
        <begin position="290"/>
        <end position="309"/>
    </location>
</feature>
<proteinExistence type="predicted"/>
<evidence type="ECO:0000256" key="2">
    <source>
        <dbReference type="SAM" id="Phobius"/>
    </source>
</evidence>
<dbReference type="InterPro" id="IPR002656">
    <property type="entry name" value="Acyl_transf_3_dom"/>
</dbReference>
<dbReference type="GO" id="GO:0016020">
    <property type="term" value="C:membrane"/>
    <property type="evidence" value="ECO:0007669"/>
    <property type="project" value="TreeGrafter"/>
</dbReference>
<evidence type="ECO:0000313" key="4">
    <source>
        <dbReference type="EMBL" id="MBB5480977.1"/>
    </source>
</evidence>
<dbReference type="PANTHER" id="PTHR23028">
    <property type="entry name" value="ACETYLTRANSFERASE"/>
    <property type="match status" value="1"/>
</dbReference>
<feature type="transmembrane region" description="Helical" evidence="2">
    <location>
        <begin position="113"/>
        <end position="134"/>
    </location>
</feature>
<dbReference type="GO" id="GO:0000271">
    <property type="term" value="P:polysaccharide biosynthetic process"/>
    <property type="evidence" value="ECO:0007669"/>
    <property type="project" value="TreeGrafter"/>
</dbReference>
<feature type="transmembrane region" description="Helical" evidence="2">
    <location>
        <begin position="168"/>
        <end position="185"/>
    </location>
</feature>
<feature type="transmembrane region" description="Helical" evidence="2">
    <location>
        <begin position="30"/>
        <end position="49"/>
    </location>
</feature>
<feature type="transmembrane region" description="Helical" evidence="2">
    <location>
        <begin position="321"/>
        <end position="342"/>
    </location>
</feature>
<dbReference type="AlphaFoldDB" id="A0A840VWH9"/>
<evidence type="ECO:0000256" key="1">
    <source>
        <dbReference type="SAM" id="MobiDB-lite"/>
    </source>
</evidence>
<feature type="transmembrane region" description="Helical" evidence="2">
    <location>
        <begin position="369"/>
        <end position="390"/>
    </location>
</feature>
<dbReference type="EMBL" id="JACHDP010000001">
    <property type="protein sequence ID" value="MBB5480977.1"/>
    <property type="molecule type" value="Genomic_DNA"/>
</dbReference>
<organism evidence="4 5">
    <name type="scientific">Micromonospora parathelypteridis</name>
    <dbReference type="NCBI Taxonomy" id="1839617"/>
    <lineage>
        <taxon>Bacteria</taxon>
        <taxon>Bacillati</taxon>
        <taxon>Actinomycetota</taxon>
        <taxon>Actinomycetes</taxon>
        <taxon>Micromonosporales</taxon>
        <taxon>Micromonosporaceae</taxon>
        <taxon>Micromonospora</taxon>
    </lineage>
</organism>
<feature type="region of interest" description="Disordered" evidence="1">
    <location>
        <begin position="403"/>
        <end position="458"/>
    </location>
</feature>
<evidence type="ECO:0000313" key="5">
    <source>
        <dbReference type="Proteomes" id="UP000586947"/>
    </source>
</evidence>
<dbReference type="GO" id="GO:0016747">
    <property type="term" value="F:acyltransferase activity, transferring groups other than amino-acyl groups"/>
    <property type="evidence" value="ECO:0007669"/>
    <property type="project" value="InterPro"/>
</dbReference>